<reference evidence="3" key="1">
    <citation type="submission" date="2025-08" db="UniProtKB">
        <authorList>
            <consortium name="Ensembl"/>
        </authorList>
    </citation>
    <scope>IDENTIFICATION</scope>
</reference>
<protein>
    <submittedName>
        <fullName evidence="3">Uncharacterized protein</fullName>
    </submittedName>
</protein>
<dbReference type="Pfam" id="PF13516">
    <property type="entry name" value="LRR_6"/>
    <property type="match status" value="2"/>
</dbReference>
<dbReference type="SMART" id="SM00368">
    <property type="entry name" value="LRR_RI"/>
    <property type="match status" value="2"/>
</dbReference>
<evidence type="ECO:0000256" key="2">
    <source>
        <dbReference type="ARBA" id="ARBA00022737"/>
    </source>
</evidence>
<reference evidence="3" key="2">
    <citation type="submission" date="2025-09" db="UniProtKB">
        <authorList>
            <consortium name="Ensembl"/>
        </authorList>
    </citation>
    <scope>IDENTIFICATION</scope>
</reference>
<dbReference type="PANTHER" id="PTHR24106">
    <property type="entry name" value="NACHT, LRR AND CARD DOMAINS-CONTAINING"/>
    <property type="match status" value="1"/>
</dbReference>
<keyword evidence="1" id="KW-0433">Leucine-rich repeat</keyword>
<keyword evidence="4" id="KW-1185">Reference proteome</keyword>
<sequence length="67" mass="7264">LENPHCKLEILRLSGCMITGQGCSALASALKCSPSHLTELDLSYNHLGDSGVKLLSVGLQDRLWTLR</sequence>
<evidence type="ECO:0000313" key="3">
    <source>
        <dbReference type="Ensembl" id="ENSACIP00000006576.1"/>
    </source>
</evidence>
<dbReference type="InterPro" id="IPR051261">
    <property type="entry name" value="NLR"/>
</dbReference>
<dbReference type="AlphaFoldDB" id="A0A3Q0R7T6"/>
<evidence type="ECO:0000256" key="1">
    <source>
        <dbReference type="ARBA" id="ARBA00022614"/>
    </source>
</evidence>
<dbReference type="InterPro" id="IPR032675">
    <property type="entry name" value="LRR_dom_sf"/>
</dbReference>
<name>A0A3Q0R7T6_AMPCI</name>
<dbReference type="GeneTree" id="ENSGT01150000286904"/>
<accession>A0A3Q0R7T6</accession>
<organism evidence="3 4">
    <name type="scientific">Amphilophus citrinellus</name>
    <name type="common">Midas cichlid</name>
    <name type="synonym">Cichlasoma citrinellum</name>
    <dbReference type="NCBI Taxonomy" id="61819"/>
    <lineage>
        <taxon>Eukaryota</taxon>
        <taxon>Metazoa</taxon>
        <taxon>Chordata</taxon>
        <taxon>Craniata</taxon>
        <taxon>Vertebrata</taxon>
        <taxon>Euteleostomi</taxon>
        <taxon>Actinopterygii</taxon>
        <taxon>Neopterygii</taxon>
        <taxon>Teleostei</taxon>
        <taxon>Neoteleostei</taxon>
        <taxon>Acanthomorphata</taxon>
        <taxon>Ovalentaria</taxon>
        <taxon>Cichlomorphae</taxon>
        <taxon>Cichliformes</taxon>
        <taxon>Cichlidae</taxon>
        <taxon>New World cichlids</taxon>
        <taxon>Cichlasomatinae</taxon>
        <taxon>Heroini</taxon>
        <taxon>Amphilophus</taxon>
    </lineage>
</organism>
<dbReference type="Ensembl" id="ENSACIT00000006775.1">
    <property type="protein sequence ID" value="ENSACIP00000006576.1"/>
    <property type="gene ID" value="ENSACIG00000005174.1"/>
</dbReference>
<dbReference type="InterPro" id="IPR001611">
    <property type="entry name" value="Leu-rich_rpt"/>
</dbReference>
<dbReference type="STRING" id="61819.ENSACIP00000006576"/>
<dbReference type="Gene3D" id="3.80.10.10">
    <property type="entry name" value="Ribonuclease Inhibitor"/>
    <property type="match status" value="1"/>
</dbReference>
<dbReference type="OMA" id="ITEVGCT"/>
<proteinExistence type="predicted"/>
<evidence type="ECO:0000313" key="4">
    <source>
        <dbReference type="Proteomes" id="UP000261340"/>
    </source>
</evidence>
<dbReference type="SUPFAM" id="SSF52047">
    <property type="entry name" value="RNI-like"/>
    <property type="match status" value="1"/>
</dbReference>
<dbReference type="Proteomes" id="UP000261340">
    <property type="component" value="Unplaced"/>
</dbReference>
<keyword evidence="2" id="KW-0677">Repeat</keyword>